<dbReference type="Proteomes" id="UP001222325">
    <property type="component" value="Unassembled WGS sequence"/>
</dbReference>
<keyword evidence="1" id="KW-1133">Transmembrane helix</keyword>
<keyword evidence="1" id="KW-0812">Transmembrane</keyword>
<organism evidence="3 4">
    <name type="scientific">Mycena belliarum</name>
    <dbReference type="NCBI Taxonomy" id="1033014"/>
    <lineage>
        <taxon>Eukaryota</taxon>
        <taxon>Fungi</taxon>
        <taxon>Dikarya</taxon>
        <taxon>Basidiomycota</taxon>
        <taxon>Agaricomycotina</taxon>
        <taxon>Agaricomycetes</taxon>
        <taxon>Agaricomycetidae</taxon>
        <taxon>Agaricales</taxon>
        <taxon>Marasmiineae</taxon>
        <taxon>Mycenaceae</taxon>
        <taxon>Mycena</taxon>
    </lineage>
</organism>
<evidence type="ECO:0000313" key="3">
    <source>
        <dbReference type="EMBL" id="KAJ7073229.1"/>
    </source>
</evidence>
<keyword evidence="2" id="KW-0732">Signal</keyword>
<evidence type="ECO:0000256" key="1">
    <source>
        <dbReference type="SAM" id="Phobius"/>
    </source>
</evidence>
<keyword evidence="1" id="KW-0472">Membrane</keyword>
<reference evidence="3" key="1">
    <citation type="submission" date="2023-03" db="EMBL/GenBank/DDBJ databases">
        <title>Massive genome expansion in bonnet fungi (Mycena s.s.) driven by repeated elements and novel gene families across ecological guilds.</title>
        <authorList>
            <consortium name="Lawrence Berkeley National Laboratory"/>
            <person name="Harder C.B."/>
            <person name="Miyauchi S."/>
            <person name="Viragh M."/>
            <person name="Kuo A."/>
            <person name="Thoen E."/>
            <person name="Andreopoulos B."/>
            <person name="Lu D."/>
            <person name="Skrede I."/>
            <person name="Drula E."/>
            <person name="Henrissat B."/>
            <person name="Morin E."/>
            <person name="Kohler A."/>
            <person name="Barry K."/>
            <person name="LaButti K."/>
            <person name="Morin E."/>
            <person name="Salamov A."/>
            <person name="Lipzen A."/>
            <person name="Mereny Z."/>
            <person name="Hegedus B."/>
            <person name="Baldrian P."/>
            <person name="Stursova M."/>
            <person name="Weitz H."/>
            <person name="Taylor A."/>
            <person name="Grigoriev I.V."/>
            <person name="Nagy L.G."/>
            <person name="Martin F."/>
            <person name="Kauserud H."/>
        </authorList>
    </citation>
    <scope>NUCLEOTIDE SEQUENCE</scope>
    <source>
        <strain evidence="3">CBHHK173m</strain>
    </source>
</reference>
<feature type="chain" id="PRO_5042149031" evidence="2">
    <location>
        <begin position="20"/>
        <end position="212"/>
    </location>
</feature>
<gene>
    <name evidence="3" type="ORF">B0H15DRAFT_64903</name>
</gene>
<dbReference type="Gene3D" id="1.20.5.510">
    <property type="entry name" value="Single helix bin"/>
    <property type="match status" value="1"/>
</dbReference>
<protein>
    <submittedName>
        <fullName evidence="3">Uncharacterized protein</fullName>
    </submittedName>
</protein>
<dbReference type="EMBL" id="JARJCN010000119">
    <property type="protein sequence ID" value="KAJ7073229.1"/>
    <property type="molecule type" value="Genomic_DNA"/>
</dbReference>
<evidence type="ECO:0000256" key="2">
    <source>
        <dbReference type="SAM" id="SignalP"/>
    </source>
</evidence>
<dbReference type="AlphaFoldDB" id="A0AAD6TR56"/>
<comment type="caution">
    <text evidence="3">The sequence shown here is derived from an EMBL/GenBank/DDBJ whole genome shotgun (WGS) entry which is preliminary data.</text>
</comment>
<accession>A0AAD6TR56</accession>
<proteinExistence type="predicted"/>
<name>A0AAD6TR56_9AGAR</name>
<feature type="transmembrane region" description="Helical" evidence="1">
    <location>
        <begin position="153"/>
        <end position="177"/>
    </location>
</feature>
<sequence length="212" mass="22934">MLLAKALCAATLFVGGVHAVLTNYTLDDTSPNITYTREPLFRCSPGVCNSAWTARLFNQTSATTDAPITVPFTGSAVYVYLETLATCYFKIDGVLVGGYVNASDQVDINLAYWTVGLPDSQHVLTIYPAVTGSSIQFDYIIYSHDVPQKKSHVAAIIGGVVGGVALTVILSLAAFIVRRREKKRRISMRGIPLGDHWPDKPSLKLAGLSPQK</sequence>
<keyword evidence="4" id="KW-1185">Reference proteome</keyword>
<feature type="signal peptide" evidence="2">
    <location>
        <begin position="1"/>
        <end position="19"/>
    </location>
</feature>
<evidence type="ECO:0000313" key="4">
    <source>
        <dbReference type="Proteomes" id="UP001222325"/>
    </source>
</evidence>